<organism evidence="2 3">
    <name type="scientific">Raphidocelis subcapitata</name>
    <dbReference type="NCBI Taxonomy" id="307507"/>
    <lineage>
        <taxon>Eukaryota</taxon>
        <taxon>Viridiplantae</taxon>
        <taxon>Chlorophyta</taxon>
        <taxon>core chlorophytes</taxon>
        <taxon>Chlorophyceae</taxon>
        <taxon>CS clade</taxon>
        <taxon>Sphaeropleales</taxon>
        <taxon>Selenastraceae</taxon>
        <taxon>Raphidocelis</taxon>
    </lineage>
</organism>
<gene>
    <name evidence="2" type="ORF">Rsub_08559</name>
</gene>
<reference evidence="2 3" key="1">
    <citation type="journal article" date="2018" name="Sci. Rep.">
        <title>Raphidocelis subcapitata (=Pseudokirchneriella subcapitata) provides an insight into genome evolution and environmental adaptations in the Sphaeropleales.</title>
        <authorList>
            <person name="Suzuki S."/>
            <person name="Yamaguchi H."/>
            <person name="Nakajima N."/>
            <person name="Kawachi M."/>
        </authorList>
    </citation>
    <scope>NUCLEOTIDE SEQUENCE [LARGE SCALE GENOMIC DNA]</scope>
    <source>
        <strain evidence="2 3">NIES-35</strain>
    </source>
</reference>
<keyword evidence="3" id="KW-1185">Reference proteome</keyword>
<dbReference type="EMBL" id="BDRX01000066">
    <property type="protein sequence ID" value="GBF95578.1"/>
    <property type="molecule type" value="Genomic_DNA"/>
</dbReference>
<feature type="compositionally biased region" description="Low complexity" evidence="1">
    <location>
        <begin position="199"/>
        <end position="208"/>
    </location>
</feature>
<feature type="region of interest" description="Disordered" evidence="1">
    <location>
        <begin position="154"/>
        <end position="219"/>
    </location>
</feature>
<evidence type="ECO:0000313" key="2">
    <source>
        <dbReference type="EMBL" id="GBF95578.1"/>
    </source>
</evidence>
<dbReference type="Proteomes" id="UP000247498">
    <property type="component" value="Unassembled WGS sequence"/>
</dbReference>
<feature type="compositionally biased region" description="Basic and acidic residues" evidence="1">
    <location>
        <begin position="166"/>
        <end position="178"/>
    </location>
</feature>
<dbReference type="AlphaFoldDB" id="A0A2V0P6U4"/>
<evidence type="ECO:0000256" key="1">
    <source>
        <dbReference type="SAM" id="MobiDB-lite"/>
    </source>
</evidence>
<name>A0A2V0P6U4_9CHLO</name>
<evidence type="ECO:0000313" key="3">
    <source>
        <dbReference type="Proteomes" id="UP000247498"/>
    </source>
</evidence>
<comment type="caution">
    <text evidence="2">The sequence shown here is derived from an EMBL/GenBank/DDBJ whole genome shotgun (WGS) entry which is preliminary data.</text>
</comment>
<protein>
    <submittedName>
        <fullName evidence="2">Uncharacterized protein</fullName>
    </submittedName>
</protein>
<sequence length="219" mass="22165">MAFASGVRLGSTRPAALGPARPCFSFANPPCCSVSAFNVHFGALNYGSANLPPLYIAPVLVPPPAPRRSMPAAEAAPAFPWAAAYGVADGLDWKAEQGAAFAGGADEDGCGAAAAATAVAAATAAATPSVAAADAAGWAEFCAVVFGESSVDEEQWKQQGAPTFSEPKKAAPKAESEARAATPQSDGPAYRTRSQTLRAAQACAPVAARTRSQTRRGVR</sequence>
<dbReference type="InParanoid" id="A0A2V0P6U4"/>
<proteinExistence type="predicted"/>
<accession>A0A2V0P6U4</accession>